<evidence type="ECO:0000313" key="2">
    <source>
        <dbReference type="Proteomes" id="UP001230504"/>
    </source>
</evidence>
<keyword evidence="2" id="KW-1185">Reference proteome</keyword>
<reference evidence="1" key="1">
    <citation type="submission" date="2021-06" db="EMBL/GenBank/DDBJ databases">
        <title>Comparative genomics, transcriptomics and evolutionary studies reveal genomic signatures of adaptation to plant cell wall in hemibiotrophic fungi.</title>
        <authorList>
            <consortium name="DOE Joint Genome Institute"/>
            <person name="Baroncelli R."/>
            <person name="Diaz J.F."/>
            <person name="Benocci T."/>
            <person name="Peng M."/>
            <person name="Battaglia E."/>
            <person name="Haridas S."/>
            <person name="Andreopoulos W."/>
            <person name="Labutti K."/>
            <person name="Pangilinan J."/>
            <person name="Floch G.L."/>
            <person name="Makela M.R."/>
            <person name="Henrissat B."/>
            <person name="Grigoriev I.V."/>
            <person name="Crouch J.A."/>
            <person name="De Vries R.P."/>
            <person name="Sukno S.A."/>
            <person name="Thon M.R."/>
        </authorList>
    </citation>
    <scope>NUCLEOTIDE SEQUENCE</scope>
    <source>
        <strain evidence="1">CBS 125086</strain>
    </source>
</reference>
<gene>
    <name evidence="1" type="ORF">LY79DRAFT_584653</name>
</gene>
<dbReference type="GeneID" id="85444660"/>
<evidence type="ECO:0000313" key="1">
    <source>
        <dbReference type="EMBL" id="KAK1569543.1"/>
    </source>
</evidence>
<dbReference type="Proteomes" id="UP001230504">
    <property type="component" value="Unassembled WGS sequence"/>
</dbReference>
<proteinExistence type="predicted"/>
<organism evidence="1 2">
    <name type="scientific">Colletotrichum navitas</name>
    <dbReference type="NCBI Taxonomy" id="681940"/>
    <lineage>
        <taxon>Eukaryota</taxon>
        <taxon>Fungi</taxon>
        <taxon>Dikarya</taxon>
        <taxon>Ascomycota</taxon>
        <taxon>Pezizomycotina</taxon>
        <taxon>Sordariomycetes</taxon>
        <taxon>Hypocreomycetidae</taxon>
        <taxon>Glomerellales</taxon>
        <taxon>Glomerellaceae</taxon>
        <taxon>Colletotrichum</taxon>
        <taxon>Colletotrichum graminicola species complex</taxon>
    </lineage>
</organism>
<dbReference type="AlphaFoldDB" id="A0AAD8PLU7"/>
<name>A0AAD8PLU7_9PEZI</name>
<comment type="caution">
    <text evidence="1">The sequence shown here is derived from an EMBL/GenBank/DDBJ whole genome shotgun (WGS) entry which is preliminary data.</text>
</comment>
<protein>
    <submittedName>
        <fullName evidence="1">Uncharacterized protein</fullName>
    </submittedName>
</protein>
<sequence>MPSLCLGTRDLGAILYIPFVGCQIAKICHELDNGICFFNLHGGYGFFGIMIRANALRIINDGESLEEESPRMGKSVLTIAAIKSAGYSGKSTTIIPYPPFSVRLIEKAQHLSIHPTKCNENHRQTTETGRCRWHVGSSLYREQHTREQHVYEA</sequence>
<dbReference type="EMBL" id="JAHLJV010000130">
    <property type="protein sequence ID" value="KAK1569543.1"/>
    <property type="molecule type" value="Genomic_DNA"/>
</dbReference>
<dbReference type="RefSeq" id="XP_060407772.1">
    <property type="nucleotide sequence ID" value="XM_060560420.1"/>
</dbReference>
<accession>A0AAD8PLU7</accession>